<dbReference type="GO" id="GO:0046872">
    <property type="term" value="F:metal ion binding"/>
    <property type="evidence" value="ECO:0007669"/>
    <property type="project" value="UniProtKB-KW"/>
</dbReference>
<dbReference type="GO" id="GO:0140647">
    <property type="term" value="P:P450-containing electron transport chain"/>
    <property type="evidence" value="ECO:0007669"/>
    <property type="project" value="InterPro"/>
</dbReference>
<dbReference type="EMBL" id="PGGS01000014">
    <property type="protein sequence ID" value="PNH12149.1"/>
    <property type="molecule type" value="Genomic_DNA"/>
</dbReference>
<organism evidence="8 9">
    <name type="scientific">Tetrabaena socialis</name>
    <dbReference type="NCBI Taxonomy" id="47790"/>
    <lineage>
        <taxon>Eukaryota</taxon>
        <taxon>Viridiplantae</taxon>
        <taxon>Chlorophyta</taxon>
        <taxon>core chlorophytes</taxon>
        <taxon>Chlorophyceae</taxon>
        <taxon>CS clade</taxon>
        <taxon>Chlamydomonadales</taxon>
        <taxon>Tetrabaenaceae</taxon>
        <taxon>Tetrabaena</taxon>
    </lineage>
</organism>
<proteinExistence type="inferred from homology"/>
<dbReference type="Proteomes" id="UP000236333">
    <property type="component" value="Unassembled WGS sequence"/>
</dbReference>
<reference evidence="8 9" key="1">
    <citation type="journal article" date="2017" name="Mol. Biol. Evol.">
        <title>The 4-celled Tetrabaena socialis nuclear genome reveals the essential components for genetic control of cell number at the origin of multicellularity in the volvocine lineage.</title>
        <authorList>
            <person name="Featherston J."/>
            <person name="Arakaki Y."/>
            <person name="Hanschen E.R."/>
            <person name="Ferris P.J."/>
            <person name="Michod R.E."/>
            <person name="Olson B.J.S.C."/>
            <person name="Nozaki H."/>
            <person name="Durand P.M."/>
        </authorList>
    </citation>
    <scope>NUCLEOTIDE SEQUENCE [LARGE SCALE GENOMIC DNA]</scope>
    <source>
        <strain evidence="8 9">NIES-571</strain>
    </source>
</reference>
<name>A0A2J8AI05_9CHLO</name>
<dbReference type="AlphaFoldDB" id="A0A2J8AI05"/>
<dbReference type="InterPro" id="IPR001041">
    <property type="entry name" value="2Fe-2S_ferredoxin-type"/>
</dbReference>
<dbReference type="InterPro" id="IPR012675">
    <property type="entry name" value="Beta-grasp_dom_sf"/>
</dbReference>
<gene>
    <name evidence="8" type="ORF">TSOC_000955</name>
</gene>
<dbReference type="PANTHER" id="PTHR23426:SF65">
    <property type="entry name" value="FERREDOXIN-2, MITOCHONDRIAL"/>
    <property type="match status" value="1"/>
</dbReference>
<feature type="domain" description="2Fe-2S ferredoxin-type" evidence="7">
    <location>
        <begin position="26"/>
        <end position="74"/>
    </location>
</feature>
<keyword evidence="3" id="KW-0479">Metal-binding</keyword>
<comment type="caution">
    <text evidence="8">The sequence shown here is derived from an EMBL/GenBank/DDBJ whole genome shotgun (WGS) entry which is preliminary data.</text>
</comment>
<evidence type="ECO:0000313" key="8">
    <source>
        <dbReference type="EMBL" id="PNH12149.1"/>
    </source>
</evidence>
<keyword evidence="5" id="KW-0411">Iron-sulfur</keyword>
<dbReference type="GO" id="GO:0005739">
    <property type="term" value="C:mitochondrion"/>
    <property type="evidence" value="ECO:0007669"/>
    <property type="project" value="TreeGrafter"/>
</dbReference>
<dbReference type="GO" id="GO:0009055">
    <property type="term" value="F:electron transfer activity"/>
    <property type="evidence" value="ECO:0007669"/>
    <property type="project" value="TreeGrafter"/>
</dbReference>
<dbReference type="InterPro" id="IPR001055">
    <property type="entry name" value="Adrenodoxin-like"/>
</dbReference>
<comment type="cofactor">
    <cofactor evidence="6">
        <name>[2Fe-2S] cluster</name>
        <dbReference type="ChEBI" id="CHEBI:190135"/>
    </cofactor>
</comment>
<evidence type="ECO:0000256" key="1">
    <source>
        <dbReference type="ARBA" id="ARBA00010914"/>
    </source>
</evidence>
<dbReference type="CDD" id="cd00207">
    <property type="entry name" value="fer2"/>
    <property type="match status" value="1"/>
</dbReference>
<evidence type="ECO:0000256" key="3">
    <source>
        <dbReference type="ARBA" id="ARBA00022723"/>
    </source>
</evidence>
<dbReference type="Gene3D" id="3.10.20.30">
    <property type="match status" value="1"/>
</dbReference>
<evidence type="ECO:0000256" key="5">
    <source>
        <dbReference type="ARBA" id="ARBA00023014"/>
    </source>
</evidence>
<keyword evidence="9" id="KW-1185">Reference proteome</keyword>
<sequence>MAPFHAPYPAGPAAQVDVYTTWNKVWQCGGVGQCGTCIVEVKEGAELLSERTAVEKKKLSGKPESWRLACQTLVGDGEKSGAVTVATKPQ</sequence>
<dbReference type="SUPFAM" id="SSF54292">
    <property type="entry name" value="2Fe-2S ferredoxin-like"/>
    <property type="match status" value="1"/>
</dbReference>
<evidence type="ECO:0000256" key="4">
    <source>
        <dbReference type="ARBA" id="ARBA00023004"/>
    </source>
</evidence>
<evidence type="ECO:0000256" key="6">
    <source>
        <dbReference type="ARBA" id="ARBA00034078"/>
    </source>
</evidence>
<protein>
    <recommendedName>
        <fullName evidence="7">2Fe-2S ferredoxin-type domain-containing protein</fullName>
    </recommendedName>
</protein>
<evidence type="ECO:0000259" key="7">
    <source>
        <dbReference type="Pfam" id="PF00111"/>
    </source>
</evidence>
<evidence type="ECO:0000256" key="2">
    <source>
        <dbReference type="ARBA" id="ARBA00022714"/>
    </source>
</evidence>
<dbReference type="PANTHER" id="PTHR23426">
    <property type="entry name" value="FERREDOXIN/ADRENODOXIN"/>
    <property type="match status" value="1"/>
</dbReference>
<keyword evidence="4" id="KW-0408">Iron</keyword>
<dbReference type="Pfam" id="PF00111">
    <property type="entry name" value="Fer2"/>
    <property type="match status" value="1"/>
</dbReference>
<dbReference type="GO" id="GO:0051537">
    <property type="term" value="F:2 iron, 2 sulfur cluster binding"/>
    <property type="evidence" value="ECO:0007669"/>
    <property type="project" value="UniProtKB-KW"/>
</dbReference>
<evidence type="ECO:0000313" key="9">
    <source>
        <dbReference type="Proteomes" id="UP000236333"/>
    </source>
</evidence>
<comment type="similarity">
    <text evidence="1">Belongs to the adrenodoxin/putidaredoxin family.</text>
</comment>
<accession>A0A2J8AI05</accession>
<dbReference type="OrthoDB" id="5987010at2759"/>
<keyword evidence="2" id="KW-0001">2Fe-2S</keyword>
<dbReference type="InterPro" id="IPR036010">
    <property type="entry name" value="2Fe-2S_ferredoxin-like_sf"/>
</dbReference>